<keyword evidence="2" id="KW-1185">Reference proteome</keyword>
<dbReference type="EMBL" id="CP038486">
    <property type="protein sequence ID" value="QFZ27746.1"/>
    <property type="molecule type" value="Genomic_DNA"/>
</dbReference>
<reference evidence="2" key="1">
    <citation type="journal article" date="2019" name="MBio">
        <title>Comparative genomics for the elucidation of multidrug resistance (MDR) in Candida lusitaniae.</title>
        <authorList>
            <person name="Kannan A."/>
            <person name="Asner S.A."/>
            <person name="Trachsel E."/>
            <person name="Kelly S."/>
            <person name="Parker J."/>
            <person name="Sanglard D."/>
        </authorList>
    </citation>
    <scope>NUCLEOTIDE SEQUENCE [LARGE SCALE GENOMIC DNA]</scope>
    <source>
        <strain evidence="2">P1</strain>
    </source>
</reference>
<sequence length="843" mass="92198">MLALLLFLLAHASAVYIGWPMNEQLPNVARVDQPYSFTLASTTYKSNAGGTISYSVSGLPHWLSFDSQSRSFSGTPSSSDVSTFEITLNGTDSADNSVISRNYSMLVSNSTGLRLSANDVMFVAIAKYGQTNGKDGLVVREGENFSIQFSKDDFQLNDNAEMPIIAYYGRSSDRTSLPNWVSFDADSLTFSGTVPRVTSDIAPSIEYGFSFIASDYYGYTGAEGIFKLVVGAHQLSTSQNESLKINGTFGSDFDYSVPILSSVYLDGNLITRDNISNVHSDDLPSYIHFDDYHYSLTGTFPNKSTFDNFTISVEDVYGNEVQLPYSFESIGSVFTVDKIPDVNATRGDYFQYQLMRSFFTDFNDTKISVSIPGNSTWLTFHQSNYTLLGTVPSKFESAIVKVEASSDFDSESRSFQIKGVDKSLHKSSSSSSYSSATATSSSSSDATSSSASSTTASAAISHGKDKNNNHKKLVLGLAIGVPIFVVLVAVLLIFFCCFARKRKGSSDSEKSVENEPELNGPGFGVTHNLDDHHETAHQLGALHALKIDDDADSMLSSVTHVDSDQDSHYYDAAEKPMKSWRAMDDSDLTDIKKQFLMEQKHASLFSSDTVNTSKLFSVRLVDDNSRRESDLSLENRISFNSNSSGNFQRLDSDGNIVEHGSSSPVKSMTTRPTSLGNIKEEGHDEHTGDSFYSTANESSSYNLMAKFLNGGSRSPSNSDIEVQNHEDSSEDFQAIKKSIGNLDWKNSKDALLTSPNTESFFLDSEDTPKNNHSLATSNLYAHNASRTSILSDFSDSNILEAGGRDPKAKLVNFTRKASLKESAHQSNLNHPGETAQIHDGDSE</sequence>
<accession>A0ACD0WK29</accession>
<name>A0ACD0WK29_CLALS</name>
<gene>
    <name evidence="1" type="ORF">EJF14_30731</name>
</gene>
<protein>
    <submittedName>
        <fullName evidence="1">Axial budding pattern protein</fullName>
    </submittedName>
</protein>
<evidence type="ECO:0000313" key="1">
    <source>
        <dbReference type="EMBL" id="QFZ27746.1"/>
    </source>
</evidence>
<evidence type="ECO:0000313" key="2">
    <source>
        <dbReference type="Proteomes" id="UP000326582"/>
    </source>
</evidence>
<proteinExistence type="predicted"/>
<dbReference type="Proteomes" id="UP000326582">
    <property type="component" value="Chromosome 3"/>
</dbReference>
<organism evidence="1 2">
    <name type="scientific">Clavispora lusitaniae</name>
    <name type="common">Candida lusitaniae</name>
    <dbReference type="NCBI Taxonomy" id="36911"/>
    <lineage>
        <taxon>Eukaryota</taxon>
        <taxon>Fungi</taxon>
        <taxon>Dikarya</taxon>
        <taxon>Ascomycota</taxon>
        <taxon>Saccharomycotina</taxon>
        <taxon>Pichiomycetes</taxon>
        <taxon>Metschnikowiaceae</taxon>
        <taxon>Clavispora</taxon>
    </lineage>
</organism>